<dbReference type="FunFam" id="3.30.1370.10:FF:000001">
    <property type="entry name" value="Polyribonucleotide nucleotidyltransferase"/>
    <property type="match status" value="1"/>
</dbReference>
<dbReference type="GO" id="GO:0000965">
    <property type="term" value="P:mitochondrial RNA 3'-end processing"/>
    <property type="evidence" value="ECO:0007669"/>
    <property type="project" value="TreeGrafter"/>
</dbReference>
<dbReference type="InterPro" id="IPR012162">
    <property type="entry name" value="PNPase"/>
</dbReference>
<dbReference type="NCBIfam" id="NF008805">
    <property type="entry name" value="PRK11824.1"/>
    <property type="match status" value="1"/>
</dbReference>
<dbReference type="GO" id="GO:0005829">
    <property type="term" value="C:cytosol"/>
    <property type="evidence" value="ECO:0007669"/>
    <property type="project" value="TreeGrafter"/>
</dbReference>
<keyword evidence="8" id="KW-0808">Transferase</keyword>
<evidence type="ECO:0000256" key="8">
    <source>
        <dbReference type="ARBA" id="ARBA00022679"/>
    </source>
</evidence>
<dbReference type="PANTHER" id="PTHR11252">
    <property type="entry name" value="POLYRIBONUCLEOTIDE NUCLEOTIDYLTRANSFERASE"/>
    <property type="match status" value="1"/>
</dbReference>
<evidence type="ECO:0000256" key="10">
    <source>
        <dbReference type="ARBA" id="ARBA00022695"/>
    </source>
</evidence>
<dbReference type="InterPro" id="IPR001247">
    <property type="entry name" value="ExoRNase_PH_dom1"/>
</dbReference>
<dbReference type="Pfam" id="PF00013">
    <property type="entry name" value="KH_1"/>
    <property type="match status" value="1"/>
</dbReference>
<dbReference type="InterPro" id="IPR004087">
    <property type="entry name" value="KH_dom"/>
</dbReference>
<keyword evidence="6" id="KW-0934">Plastid</keyword>
<evidence type="ECO:0000256" key="4">
    <source>
        <dbReference type="ARBA" id="ARBA00022528"/>
    </source>
</evidence>
<dbReference type="AlphaFoldDB" id="A0A8X7YTC2"/>
<evidence type="ECO:0000256" key="14">
    <source>
        <dbReference type="ARBA" id="ARBA00022884"/>
    </source>
</evidence>
<evidence type="ECO:0000256" key="15">
    <source>
        <dbReference type="ARBA" id="ARBA00022946"/>
    </source>
</evidence>
<dbReference type="CDD" id="cd11364">
    <property type="entry name" value="RNase_PH_PNPase_2"/>
    <property type="match status" value="1"/>
</dbReference>
<dbReference type="Pfam" id="PF03725">
    <property type="entry name" value="RNase_PH_C"/>
    <property type="match status" value="1"/>
</dbReference>
<dbReference type="Proteomes" id="UP000886885">
    <property type="component" value="Chromosome 13D"/>
</dbReference>
<evidence type="ECO:0000256" key="9">
    <source>
        <dbReference type="ARBA" id="ARBA00022694"/>
    </source>
</evidence>
<dbReference type="PROSITE" id="PS50084">
    <property type="entry name" value="KH_TYPE_1"/>
    <property type="match status" value="1"/>
</dbReference>
<comment type="subcellular location">
    <subcellularLocation>
        <location evidence="1">Plastid</location>
        <location evidence="1">Chloroplast</location>
    </subcellularLocation>
</comment>
<keyword evidence="12" id="KW-0378">Hydrolase</keyword>
<keyword evidence="14 17" id="KW-0694">RNA-binding</keyword>
<feature type="compositionally biased region" description="Polar residues" evidence="18">
    <location>
        <begin position="918"/>
        <end position="937"/>
    </location>
</feature>
<keyword evidence="11" id="KW-0540">Nuclease</keyword>
<dbReference type="EC" id="2.7.7.8" evidence="3"/>
<evidence type="ECO:0000256" key="2">
    <source>
        <dbReference type="ARBA" id="ARBA00007404"/>
    </source>
</evidence>
<comment type="similarity">
    <text evidence="2">Belongs to the polyribonucleotide nucleotidyltransferase family.</text>
</comment>
<evidence type="ECO:0000256" key="18">
    <source>
        <dbReference type="SAM" id="MobiDB-lite"/>
    </source>
</evidence>
<dbReference type="GO" id="GO:0006397">
    <property type="term" value="P:mRNA processing"/>
    <property type="evidence" value="ECO:0007669"/>
    <property type="project" value="UniProtKB-KW"/>
</dbReference>
<dbReference type="OrthoDB" id="437922at2759"/>
<keyword evidence="9" id="KW-0819">tRNA processing</keyword>
<dbReference type="GO" id="GO:0008033">
    <property type="term" value="P:tRNA processing"/>
    <property type="evidence" value="ECO:0007669"/>
    <property type="project" value="UniProtKB-KW"/>
</dbReference>
<dbReference type="Pfam" id="PF01138">
    <property type="entry name" value="RNase_PH"/>
    <property type="match status" value="2"/>
</dbReference>
<evidence type="ECO:0000256" key="11">
    <source>
        <dbReference type="ARBA" id="ARBA00022722"/>
    </source>
</evidence>
<protein>
    <recommendedName>
        <fullName evidence="3">polyribonucleotide nucleotidyltransferase</fullName>
        <ecNumber evidence="3">2.7.7.8</ecNumber>
    </recommendedName>
    <alternativeName>
        <fullName evidence="16">Polynucleotide phosphorylase 1</fullName>
    </alternativeName>
</protein>
<evidence type="ECO:0000313" key="20">
    <source>
        <dbReference type="EMBL" id="KAG6750820.1"/>
    </source>
</evidence>
<keyword evidence="10" id="KW-0548">Nucleotidyltransferase</keyword>
<keyword evidence="21" id="KW-1185">Reference proteome</keyword>
<evidence type="ECO:0000256" key="7">
    <source>
        <dbReference type="ARBA" id="ARBA00022664"/>
    </source>
</evidence>
<evidence type="ECO:0000256" key="5">
    <source>
        <dbReference type="ARBA" id="ARBA00022552"/>
    </source>
</evidence>
<keyword evidence="4" id="KW-0150">Chloroplast</keyword>
<keyword evidence="5" id="KW-0698">rRNA processing</keyword>
<dbReference type="GO" id="GO:0004654">
    <property type="term" value="F:polyribonucleotide nucleotidyltransferase activity"/>
    <property type="evidence" value="ECO:0007669"/>
    <property type="project" value="UniProtKB-EC"/>
</dbReference>
<feature type="region of interest" description="Disordered" evidence="18">
    <location>
        <begin position="1"/>
        <end position="20"/>
    </location>
</feature>
<dbReference type="FunFam" id="2.40.50.140:FF:000158">
    <property type="entry name" value="Polyribonucleotide nucleotidyltransferase 1, chloroplastic"/>
    <property type="match status" value="1"/>
</dbReference>
<dbReference type="GO" id="GO:0009570">
    <property type="term" value="C:chloroplast stroma"/>
    <property type="evidence" value="ECO:0007669"/>
    <property type="project" value="TreeGrafter"/>
</dbReference>
<keyword evidence="13" id="KW-0269">Exonuclease</keyword>
<feature type="compositionally biased region" description="Basic and acidic residues" evidence="18">
    <location>
        <begin position="865"/>
        <end position="891"/>
    </location>
</feature>
<dbReference type="SMART" id="SM00316">
    <property type="entry name" value="S1"/>
    <property type="match status" value="1"/>
</dbReference>
<evidence type="ECO:0000256" key="12">
    <source>
        <dbReference type="ARBA" id="ARBA00022801"/>
    </source>
</evidence>
<evidence type="ECO:0000259" key="19">
    <source>
        <dbReference type="PROSITE" id="PS50126"/>
    </source>
</evidence>
<dbReference type="CDD" id="cd02393">
    <property type="entry name" value="KH-I_PNPase"/>
    <property type="match status" value="1"/>
</dbReference>
<keyword evidence="15" id="KW-0809">Transit peptide</keyword>
<accession>A0A8X7YTC2</accession>
<keyword evidence="7" id="KW-0507">mRNA processing</keyword>
<feature type="region of interest" description="Disordered" evidence="18">
    <location>
        <begin position="862"/>
        <end position="952"/>
    </location>
</feature>
<dbReference type="PANTHER" id="PTHR11252:SF0">
    <property type="entry name" value="POLYRIBONUCLEOTIDE NUCLEOTIDYLTRANSFERASE 1, MITOCHONDRIAL"/>
    <property type="match status" value="1"/>
</dbReference>
<dbReference type="InterPro" id="IPR004088">
    <property type="entry name" value="KH_dom_type_1"/>
</dbReference>
<dbReference type="SMART" id="SM00322">
    <property type="entry name" value="KH"/>
    <property type="match status" value="1"/>
</dbReference>
<dbReference type="GO" id="GO:0006364">
    <property type="term" value="P:rRNA processing"/>
    <property type="evidence" value="ECO:0007669"/>
    <property type="project" value="UniProtKB-KW"/>
</dbReference>
<evidence type="ECO:0000256" key="6">
    <source>
        <dbReference type="ARBA" id="ARBA00022640"/>
    </source>
</evidence>
<dbReference type="GO" id="GO:0000958">
    <property type="term" value="P:mitochondrial mRNA catabolic process"/>
    <property type="evidence" value="ECO:0007669"/>
    <property type="project" value="TreeGrafter"/>
</dbReference>
<organism evidence="20 21">
    <name type="scientific">Populus tomentosa</name>
    <name type="common">Chinese white poplar</name>
    <dbReference type="NCBI Taxonomy" id="118781"/>
    <lineage>
        <taxon>Eukaryota</taxon>
        <taxon>Viridiplantae</taxon>
        <taxon>Streptophyta</taxon>
        <taxon>Embryophyta</taxon>
        <taxon>Tracheophyta</taxon>
        <taxon>Spermatophyta</taxon>
        <taxon>Magnoliopsida</taxon>
        <taxon>eudicotyledons</taxon>
        <taxon>Gunneridae</taxon>
        <taxon>Pentapetalae</taxon>
        <taxon>rosids</taxon>
        <taxon>fabids</taxon>
        <taxon>Malpighiales</taxon>
        <taxon>Salicaceae</taxon>
        <taxon>Saliceae</taxon>
        <taxon>Populus</taxon>
    </lineage>
</organism>
<evidence type="ECO:0000256" key="1">
    <source>
        <dbReference type="ARBA" id="ARBA00004229"/>
    </source>
</evidence>
<evidence type="ECO:0000256" key="3">
    <source>
        <dbReference type="ARBA" id="ARBA00012416"/>
    </source>
</evidence>
<dbReference type="InterPro" id="IPR003029">
    <property type="entry name" value="S1_domain"/>
</dbReference>
<dbReference type="EMBL" id="JAAWWB010000026">
    <property type="protein sequence ID" value="KAG6750820.1"/>
    <property type="molecule type" value="Genomic_DNA"/>
</dbReference>
<dbReference type="FunFam" id="3.30.230.70:FF:000013">
    <property type="entry name" value="Polyribonucleotide nucleotidyltransferase"/>
    <property type="match status" value="1"/>
</dbReference>
<proteinExistence type="inferred from homology"/>
<evidence type="ECO:0000256" key="13">
    <source>
        <dbReference type="ARBA" id="ARBA00022839"/>
    </source>
</evidence>
<gene>
    <name evidence="20" type="ORF">POTOM_045335</name>
</gene>
<comment type="caution">
    <text evidence="20">The sequence shown here is derived from an EMBL/GenBank/DDBJ whole genome shotgun (WGS) entry which is preliminary data.</text>
</comment>
<evidence type="ECO:0000313" key="21">
    <source>
        <dbReference type="Proteomes" id="UP000886885"/>
    </source>
</evidence>
<feature type="domain" description="S1 motif" evidence="19">
    <location>
        <begin position="789"/>
        <end position="858"/>
    </location>
</feature>
<dbReference type="PROSITE" id="PS50126">
    <property type="entry name" value="S1"/>
    <property type="match status" value="1"/>
</dbReference>
<name>A0A8X7YTC2_POPTO</name>
<sequence>MLANPSTSTTLHYRPNSTHNPPFSHINHRCKLSLSPNCPRFTNFAKSKCSSLSLLLSRRKRERLVTVVKAFEDTSAVNDGPQSLHQHISVKIPVGDRHIMVETGHLGRQASGSVTIIYTSVCLDDVPSEPSDFYPLSVNYQERFSAAGRTSGGFFKREGRLKDHEVLICRLIDRPLRPTMLKGFYHETQILSWVLSYDGLHSPDSLAVTAAGIALALSEVPNTKVIAGVRVGLVDNKFIVNPTTKEMEESKLDLLLAGTDSAIFMIEGYCNFLPEEKLLEAVQIGQDAVRTICNEVNALVKKCGKPKMLDAIKLPPPELYKHMEEIAGDELVKVLQIRNKVPRRKALQSLEEKVLSILTEKGYVSKDQSFGIPETVADLLEVEEEDEEVVVDGEVDEGDVHIKPNGRRSSPSLFSEVDVKLVFKEVTSKFLRRRIVEGGKRSDGRTPEGIRPIDSSCGLLPRAHGSALFTRGETQIIVNAHFIMHSFQNPIHGVSLAVVTLGDKQMAQRVDNLVDEEEFKRFYLQYSFPPSCVGEVGRIGAPSRREIGHGMLAERALEPILPSENDFPYTVRVESTITESNGSSRSEAIKSANCLSLNSMASVCGGCLALQDAGVPVKCMIAGIAMGMVLDTGEFGGDGTPLILSDITGSEDASGDMDFKVAGNEDGVTAFQMDIKVGGITLPVMRTALLQARDGRKHILAEMLKCSPSPSKRLSKYAPLIHVMKVNPEKVNIIIGSGGKKVKSIIEETGVEAIDTQDDGIVKITAKDLSSIEKSISIISRLTMVPTVGDIYKNCEIKSVAPYGVFVEIAPGHEGLCHISELSSNWLPKAEDAFKVGDRVDVKLIEVNGKGQLRLSRKALLPEATSEKSSAEQQARDLTEGNTEQSKDKSRATKFVNPTKVDSVEDAPLSKKKAYKRLTSSARDGPKNSSTTVSSIASKDENSLVNGEAKIG</sequence>
<dbReference type="Pfam" id="PF00575">
    <property type="entry name" value="S1"/>
    <property type="match status" value="1"/>
</dbReference>
<dbReference type="GO" id="GO:0000175">
    <property type="term" value="F:3'-5'-RNA exonuclease activity"/>
    <property type="evidence" value="ECO:0007669"/>
    <property type="project" value="TreeGrafter"/>
</dbReference>
<reference evidence="20" key="1">
    <citation type="journal article" date="2020" name="bioRxiv">
        <title>Hybrid origin of Populus tomentosa Carr. identified through genome sequencing and phylogenomic analysis.</title>
        <authorList>
            <person name="An X."/>
            <person name="Gao K."/>
            <person name="Chen Z."/>
            <person name="Li J."/>
            <person name="Yang X."/>
            <person name="Yang X."/>
            <person name="Zhou J."/>
            <person name="Guo T."/>
            <person name="Zhao T."/>
            <person name="Huang S."/>
            <person name="Miao D."/>
            <person name="Khan W.U."/>
            <person name="Rao P."/>
            <person name="Ye M."/>
            <person name="Lei B."/>
            <person name="Liao W."/>
            <person name="Wang J."/>
            <person name="Ji L."/>
            <person name="Li Y."/>
            <person name="Guo B."/>
            <person name="Mustafa N.S."/>
            <person name="Li S."/>
            <person name="Yun Q."/>
            <person name="Keller S.R."/>
            <person name="Mao J."/>
            <person name="Zhang R."/>
            <person name="Strauss S.H."/>
        </authorList>
    </citation>
    <scope>NUCLEOTIDE SEQUENCE</scope>
    <source>
        <strain evidence="20">GM15</strain>
        <tissue evidence="20">Leaf</tissue>
    </source>
</reference>
<evidence type="ECO:0000256" key="17">
    <source>
        <dbReference type="PROSITE-ProRule" id="PRU00117"/>
    </source>
</evidence>
<dbReference type="GO" id="GO:0005739">
    <property type="term" value="C:mitochondrion"/>
    <property type="evidence" value="ECO:0007669"/>
    <property type="project" value="TreeGrafter"/>
</dbReference>
<evidence type="ECO:0000256" key="16">
    <source>
        <dbReference type="ARBA" id="ARBA00031451"/>
    </source>
</evidence>
<dbReference type="GO" id="GO:0003723">
    <property type="term" value="F:RNA binding"/>
    <property type="evidence" value="ECO:0007669"/>
    <property type="project" value="UniProtKB-UniRule"/>
</dbReference>
<dbReference type="InterPro" id="IPR015847">
    <property type="entry name" value="ExoRNase_PH_dom2"/>
</dbReference>
<dbReference type="FunFam" id="3.30.230.70:FF:000001">
    <property type="entry name" value="Polyribonucleotide nucleotidyltransferase"/>
    <property type="match status" value="1"/>
</dbReference>